<proteinExistence type="predicted"/>
<feature type="region of interest" description="Disordered" evidence="1">
    <location>
        <begin position="163"/>
        <end position="194"/>
    </location>
</feature>
<evidence type="ECO:0008006" key="4">
    <source>
        <dbReference type="Google" id="ProtNLM"/>
    </source>
</evidence>
<comment type="caution">
    <text evidence="2">The sequence shown here is derived from an EMBL/GenBank/DDBJ whole genome shotgun (WGS) entry which is preliminary data.</text>
</comment>
<gene>
    <name evidence="2" type="ORF">B296_00055593</name>
</gene>
<dbReference type="InterPro" id="IPR036249">
    <property type="entry name" value="Thioredoxin-like_sf"/>
</dbReference>
<dbReference type="EMBL" id="AMZH03028516">
    <property type="protein sequence ID" value="RRT33655.1"/>
    <property type="molecule type" value="Genomic_DNA"/>
</dbReference>
<dbReference type="SUPFAM" id="SSF52833">
    <property type="entry name" value="Thioredoxin-like"/>
    <property type="match status" value="1"/>
</dbReference>
<evidence type="ECO:0000256" key="1">
    <source>
        <dbReference type="SAM" id="MobiDB-lite"/>
    </source>
</evidence>
<organism evidence="2 3">
    <name type="scientific">Ensete ventricosum</name>
    <name type="common">Abyssinian banana</name>
    <name type="synonym">Musa ensete</name>
    <dbReference type="NCBI Taxonomy" id="4639"/>
    <lineage>
        <taxon>Eukaryota</taxon>
        <taxon>Viridiplantae</taxon>
        <taxon>Streptophyta</taxon>
        <taxon>Embryophyta</taxon>
        <taxon>Tracheophyta</taxon>
        <taxon>Spermatophyta</taxon>
        <taxon>Magnoliopsida</taxon>
        <taxon>Liliopsida</taxon>
        <taxon>Zingiberales</taxon>
        <taxon>Musaceae</taxon>
        <taxon>Ensete</taxon>
    </lineage>
</organism>
<dbReference type="PANTHER" id="PTHR47126:SF3">
    <property type="entry name" value="5'-ADENYLYLSULFATE REDUCTASE-LIKE 5"/>
    <property type="match status" value="1"/>
</dbReference>
<accession>A0A426X2E1</accession>
<dbReference type="InterPro" id="IPR044794">
    <property type="entry name" value="APRL5/7"/>
</dbReference>
<dbReference type="AlphaFoldDB" id="A0A426X2E1"/>
<sequence length="194" mass="21485">MLSFLLLKVDGESLDIELSHGESNGYYSILFYASWCPFSSSIRPIFDVLSSMFPQTKHFLVEESTTMPRYAVVIICVDLKGKVPNASDWISKGTDNQGTLYGAWSTFHVPEDSPIHHPCYLHPSQSSLGVTCLASERARPRRVIVPAVGPSATCSRCQETLEQTQAGQQDEEPEEEGSKQCSGLGFHSNLRVTR</sequence>
<evidence type="ECO:0000313" key="2">
    <source>
        <dbReference type="EMBL" id="RRT33655.1"/>
    </source>
</evidence>
<reference evidence="2 3" key="1">
    <citation type="journal article" date="2014" name="Agronomy (Basel)">
        <title>A Draft Genome Sequence for Ensete ventricosum, the Drought-Tolerant Tree Against Hunger.</title>
        <authorList>
            <person name="Harrison J."/>
            <person name="Moore K.A."/>
            <person name="Paszkiewicz K."/>
            <person name="Jones T."/>
            <person name="Grant M."/>
            <person name="Ambacheew D."/>
            <person name="Muzemil S."/>
            <person name="Studholme D.J."/>
        </authorList>
    </citation>
    <scope>NUCLEOTIDE SEQUENCE [LARGE SCALE GENOMIC DNA]</scope>
</reference>
<protein>
    <recommendedName>
        <fullName evidence="4">Thioredoxin domain-containing protein</fullName>
    </recommendedName>
</protein>
<dbReference type="Proteomes" id="UP000287651">
    <property type="component" value="Unassembled WGS sequence"/>
</dbReference>
<evidence type="ECO:0000313" key="3">
    <source>
        <dbReference type="Proteomes" id="UP000287651"/>
    </source>
</evidence>
<name>A0A426X2E1_ENSVE</name>
<dbReference type="PANTHER" id="PTHR47126">
    <property type="entry name" value="5'-ADENYLYLSULFATE REDUCTASE-LIKE 7"/>
    <property type="match status" value="1"/>
</dbReference>